<dbReference type="Pfam" id="PF05899">
    <property type="entry name" value="Cupin_3"/>
    <property type="match status" value="1"/>
</dbReference>
<dbReference type="CDD" id="cd02227">
    <property type="entry name" value="cupin_TM1112-like"/>
    <property type="match status" value="1"/>
</dbReference>
<comment type="caution">
    <text evidence="2">The sequence shown here is derived from an EMBL/GenBank/DDBJ whole genome shotgun (WGS) entry which is preliminary data.</text>
</comment>
<evidence type="ECO:0000313" key="3">
    <source>
        <dbReference type="Proteomes" id="UP000477782"/>
    </source>
</evidence>
<sequence>MIPDFASHLALAQMDIGPFAPKPTSFEGDQQEAAVELWASPDGRISLGVWECTPGRFTADRSASTEFCHFLSGRIEMTHEDGRVQAFGPGDAITLPQGWKGIWRVVERVRKIYVITQG</sequence>
<dbReference type="PANTHER" id="PTHR40943:SF1">
    <property type="entry name" value="CYTOPLASMIC PROTEIN"/>
    <property type="match status" value="1"/>
</dbReference>
<reference evidence="2 3" key="1">
    <citation type="submission" date="2020-02" db="EMBL/GenBank/DDBJ databases">
        <authorList>
            <person name="Chen W.-M."/>
        </authorList>
    </citation>
    <scope>NUCLEOTIDE SEQUENCE [LARGE SCALE GENOMIC DNA]</scope>
    <source>
        <strain evidence="2 3">KMS-5</strain>
    </source>
</reference>
<dbReference type="EMBL" id="JAAIVJ010000003">
    <property type="protein sequence ID" value="NEY90039.1"/>
    <property type="molecule type" value="Genomic_DNA"/>
</dbReference>
<dbReference type="Gene3D" id="2.60.120.10">
    <property type="entry name" value="Jelly Rolls"/>
    <property type="match status" value="1"/>
</dbReference>
<organism evidence="2 3">
    <name type="scientific">Tabrizicola oligotrophica</name>
    <dbReference type="NCBI Taxonomy" id="2710650"/>
    <lineage>
        <taxon>Bacteria</taxon>
        <taxon>Pseudomonadati</taxon>
        <taxon>Pseudomonadota</taxon>
        <taxon>Alphaproteobacteria</taxon>
        <taxon>Rhodobacterales</taxon>
        <taxon>Paracoccaceae</taxon>
        <taxon>Tabrizicola</taxon>
    </lineage>
</organism>
<proteinExistence type="predicted"/>
<dbReference type="Proteomes" id="UP000477782">
    <property type="component" value="Unassembled WGS sequence"/>
</dbReference>
<dbReference type="RefSeq" id="WP_164624102.1">
    <property type="nucleotide sequence ID" value="NZ_JAAIVJ010000003.1"/>
</dbReference>
<feature type="domain" description="(S)-ureidoglycine aminohydrolase cupin" evidence="1">
    <location>
        <begin position="40"/>
        <end position="113"/>
    </location>
</feature>
<dbReference type="InterPro" id="IPR011051">
    <property type="entry name" value="RmlC_Cupin_sf"/>
</dbReference>
<evidence type="ECO:0000313" key="2">
    <source>
        <dbReference type="EMBL" id="NEY90039.1"/>
    </source>
</evidence>
<accession>A0A6M0QR96</accession>
<keyword evidence="3" id="KW-1185">Reference proteome</keyword>
<gene>
    <name evidence="2" type="ORF">G4Z14_06975</name>
</gene>
<dbReference type="InterPro" id="IPR008579">
    <property type="entry name" value="UGlyAH_Cupin_dom"/>
</dbReference>
<dbReference type="AlphaFoldDB" id="A0A6M0QR96"/>
<protein>
    <submittedName>
        <fullName evidence="2">Cupin domain-containing protein</fullName>
    </submittedName>
</protein>
<dbReference type="PANTHER" id="PTHR40943">
    <property type="entry name" value="CYTOPLASMIC PROTEIN-RELATED"/>
    <property type="match status" value="1"/>
</dbReference>
<name>A0A6M0QR96_9RHOB</name>
<evidence type="ECO:0000259" key="1">
    <source>
        <dbReference type="Pfam" id="PF05899"/>
    </source>
</evidence>
<dbReference type="SUPFAM" id="SSF51182">
    <property type="entry name" value="RmlC-like cupins"/>
    <property type="match status" value="1"/>
</dbReference>
<dbReference type="InterPro" id="IPR014710">
    <property type="entry name" value="RmlC-like_jellyroll"/>
</dbReference>